<sequence length="194" mass="21881">MTWAFGDLRPLSYDLIVADPPWKYEAYSERGEKKGAAAQYSCLQPEEIGELFPVHLLAGGNCLLGCFGTWPLFDRQLACIRAWGFTFRSVVVWEKVFASGKSAIGTGYRVRSMCEPVLLATIGEPRHKAFPGLFSGIRREHSRKPDEFYSLVDDRCPRLFRRADLFARETRHGWEAFGNEATKFDPAPLAVAAE</sequence>
<dbReference type="EMBL" id="JACIDN010000010">
    <property type="protein sequence ID" value="MBB3905099.1"/>
    <property type="molecule type" value="Genomic_DNA"/>
</dbReference>
<dbReference type="PROSITE" id="PS51143">
    <property type="entry name" value="MT_A70"/>
    <property type="match status" value="1"/>
</dbReference>
<dbReference type="AlphaFoldDB" id="A0A7W6APK2"/>
<reference evidence="5" key="1">
    <citation type="journal article" date="2014" name="Int. J. Syst. Evol. Microbiol.">
        <title>Complete genome of a new Firmicutes species belonging to the dominant human colonic microbiota ('Ruminococcus bicirculans') reveals two chromosomes and a selective capacity to utilize plant glucans.</title>
        <authorList>
            <consortium name="NISC Comparative Sequencing Program"/>
            <person name="Wegmann U."/>
            <person name="Louis P."/>
            <person name="Goesmann A."/>
            <person name="Henrissat B."/>
            <person name="Duncan S.H."/>
            <person name="Flint H.J."/>
        </authorList>
    </citation>
    <scope>NUCLEOTIDE SEQUENCE</scope>
    <source>
        <strain evidence="5">NBRC 107710</strain>
    </source>
</reference>
<keyword evidence="3" id="KW-0949">S-adenosyl-L-methionine</keyword>
<evidence type="ECO:0000256" key="3">
    <source>
        <dbReference type="ARBA" id="ARBA00022691"/>
    </source>
</evidence>
<evidence type="ECO:0000256" key="2">
    <source>
        <dbReference type="ARBA" id="ARBA00022679"/>
    </source>
</evidence>
<dbReference type="Proteomes" id="UP000517759">
    <property type="component" value="Unassembled WGS sequence"/>
</dbReference>
<dbReference type="Pfam" id="PF05063">
    <property type="entry name" value="MT-A70"/>
    <property type="match status" value="1"/>
</dbReference>
<comment type="caution">
    <text evidence="6">The sequence shown here is derived from an EMBL/GenBank/DDBJ whole genome shotgun (WGS) entry which is preliminary data.</text>
</comment>
<dbReference type="InterPro" id="IPR007757">
    <property type="entry name" value="MT-A70-like"/>
</dbReference>
<evidence type="ECO:0000313" key="8">
    <source>
        <dbReference type="Proteomes" id="UP001156881"/>
    </source>
</evidence>
<dbReference type="PROSITE" id="PS00092">
    <property type="entry name" value="N6_MTASE"/>
    <property type="match status" value="1"/>
</dbReference>
<dbReference type="RefSeq" id="WP_183511100.1">
    <property type="nucleotide sequence ID" value="NZ_BSPG01000011.1"/>
</dbReference>
<dbReference type="GO" id="GO:0032259">
    <property type="term" value="P:methylation"/>
    <property type="evidence" value="ECO:0007669"/>
    <property type="project" value="UniProtKB-KW"/>
</dbReference>
<gene>
    <name evidence="5" type="ORF">GCM10007884_23810</name>
    <name evidence="6" type="ORF">GGR33_004627</name>
</gene>
<dbReference type="InterPro" id="IPR002052">
    <property type="entry name" value="DNA_methylase_N6_adenine_CS"/>
</dbReference>
<proteinExistence type="inferred from homology"/>
<keyword evidence="1 6" id="KW-0489">Methyltransferase</keyword>
<protein>
    <submittedName>
        <fullName evidence="5">DNA methyltransferase</fullName>
    </submittedName>
    <submittedName>
        <fullName evidence="6">N6-adenosine-specific RNA methylase IME4</fullName>
    </submittedName>
</protein>
<evidence type="ECO:0000313" key="5">
    <source>
        <dbReference type="EMBL" id="GLS44393.1"/>
    </source>
</evidence>
<name>A0A7W6APK2_9HYPH</name>
<dbReference type="GO" id="GO:0003676">
    <property type="term" value="F:nucleic acid binding"/>
    <property type="evidence" value="ECO:0007669"/>
    <property type="project" value="InterPro"/>
</dbReference>
<dbReference type="SUPFAM" id="SSF53335">
    <property type="entry name" value="S-adenosyl-L-methionine-dependent methyltransferases"/>
    <property type="match status" value="1"/>
</dbReference>
<evidence type="ECO:0000256" key="4">
    <source>
        <dbReference type="PROSITE-ProRule" id="PRU00489"/>
    </source>
</evidence>
<dbReference type="PANTHER" id="PTHR12829:SF7">
    <property type="entry name" value="N6-ADENOSINE-METHYLTRANSFERASE CATALYTIC SUBUNIT"/>
    <property type="match status" value="1"/>
</dbReference>
<evidence type="ECO:0000256" key="1">
    <source>
        <dbReference type="ARBA" id="ARBA00022603"/>
    </source>
</evidence>
<reference evidence="8" key="2">
    <citation type="journal article" date="2019" name="Int. J. Syst. Evol. Microbiol.">
        <title>The Global Catalogue of Microorganisms (GCM) 10K type strain sequencing project: providing services to taxonomists for standard genome sequencing and annotation.</title>
        <authorList>
            <consortium name="The Broad Institute Genomics Platform"/>
            <consortium name="The Broad Institute Genome Sequencing Center for Infectious Disease"/>
            <person name="Wu L."/>
            <person name="Ma J."/>
        </authorList>
    </citation>
    <scope>NUCLEOTIDE SEQUENCE [LARGE SCALE GENOMIC DNA]</scope>
    <source>
        <strain evidence="8">NBRC 107710</strain>
    </source>
</reference>
<accession>A0A7W6APK2</accession>
<dbReference type="Proteomes" id="UP001156881">
    <property type="component" value="Unassembled WGS sequence"/>
</dbReference>
<keyword evidence="8" id="KW-1185">Reference proteome</keyword>
<reference evidence="5" key="4">
    <citation type="submission" date="2023-01" db="EMBL/GenBank/DDBJ databases">
        <title>Draft genome sequence of Methylobacterium brachythecii strain NBRC 107710.</title>
        <authorList>
            <person name="Sun Q."/>
            <person name="Mori K."/>
        </authorList>
    </citation>
    <scope>NUCLEOTIDE SEQUENCE</scope>
    <source>
        <strain evidence="5">NBRC 107710</strain>
    </source>
</reference>
<dbReference type="InterPro" id="IPR029063">
    <property type="entry name" value="SAM-dependent_MTases_sf"/>
</dbReference>
<dbReference type="EMBL" id="BSPG01000011">
    <property type="protein sequence ID" value="GLS44393.1"/>
    <property type="molecule type" value="Genomic_DNA"/>
</dbReference>
<evidence type="ECO:0000313" key="7">
    <source>
        <dbReference type="Proteomes" id="UP000517759"/>
    </source>
</evidence>
<organism evidence="6 7">
    <name type="scientific">Methylobacterium brachythecii</name>
    <dbReference type="NCBI Taxonomy" id="1176177"/>
    <lineage>
        <taxon>Bacteria</taxon>
        <taxon>Pseudomonadati</taxon>
        <taxon>Pseudomonadota</taxon>
        <taxon>Alphaproteobacteria</taxon>
        <taxon>Hyphomicrobiales</taxon>
        <taxon>Methylobacteriaceae</taxon>
        <taxon>Methylobacterium</taxon>
    </lineage>
</organism>
<reference evidence="6 7" key="3">
    <citation type="submission" date="2020-08" db="EMBL/GenBank/DDBJ databases">
        <title>Genomic Encyclopedia of Type Strains, Phase IV (KMG-IV): sequencing the most valuable type-strain genomes for metagenomic binning, comparative biology and taxonomic classification.</title>
        <authorList>
            <person name="Goeker M."/>
        </authorList>
    </citation>
    <scope>NUCLEOTIDE SEQUENCE [LARGE SCALE GENOMIC DNA]</scope>
    <source>
        <strain evidence="6 7">DSM 24105</strain>
    </source>
</reference>
<comment type="similarity">
    <text evidence="4">Belongs to the MT-A70-like family.</text>
</comment>
<evidence type="ECO:0000313" key="6">
    <source>
        <dbReference type="EMBL" id="MBB3905099.1"/>
    </source>
</evidence>
<dbReference type="PANTHER" id="PTHR12829">
    <property type="entry name" value="N6-ADENOSINE-METHYLTRANSFERASE"/>
    <property type="match status" value="1"/>
</dbReference>
<keyword evidence="2" id="KW-0808">Transferase</keyword>
<dbReference type="GO" id="GO:0008168">
    <property type="term" value="F:methyltransferase activity"/>
    <property type="evidence" value="ECO:0007669"/>
    <property type="project" value="UniProtKB-KW"/>
</dbReference>